<dbReference type="FunFam" id="3.40.50.2000:FF:000047">
    <property type="entry name" value="Glycosyltransferase"/>
    <property type="match status" value="1"/>
</dbReference>
<dbReference type="Pfam" id="PF00201">
    <property type="entry name" value="UDPGT"/>
    <property type="match status" value="1"/>
</dbReference>
<organism evidence="6">
    <name type="scientific">Crocosmia x crocosmiiflora</name>
    <name type="common">Montbretia</name>
    <name type="synonym">Crocosmia aurea x Crocosmia pottsii</name>
    <dbReference type="NCBI Taxonomy" id="1053288"/>
    <lineage>
        <taxon>Eukaryota</taxon>
        <taxon>Viridiplantae</taxon>
        <taxon>Streptophyta</taxon>
        <taxon>Embryophyta</taxon>
        <taxon>Tracheophyta</taxon>
        <taxon>Spermatophyta</taxon>
        <taxon>Magnoliopsida</taxon>
        <taxon>Liliopsida</taxon>
        <taxon>Asparagales</taxon>
        <taxon>Iridaceae</taxon>
        <taxon>Crocoideae</taxon>
        <taxon>Freesieae</taxon>
        <taxon>Crocosmia</taxon>
    </lineage>
</organism>
<gene>
    <name evidence="6" type="primary">UGT703H1</name>
</gene>
<comment type="similarity">
    <text evidence="1 4">Belongs to the UDP-glycosyltransferase family.</text>
</comment>
<dbReference type="SMR" id="A0A7H1JNH2"/>
<evidence type="ECO:0000256" key="3">
    <source>
        <dbReference type="ARBA" id="ARBA00022679"/>
    </source>
</evidence>
<dbReference type="PROSITE" id="PS00375">
    <property type="entry name" value="UDPGT"/>
    <property type="match status" value="1"/>
</dbReference>
<dbReference type="GO" id="GO:0035251">
    <property type="term" value="F:UDP-glucosyltransferase activity"/>
    <property type="evidence" value="ECO:0007669"/>
    <property type="project" value="TreeGrafter"/>
</dbReference>
<protein>
    <recommendedName>
        <fullName evidence="5">Glycosyltransferase</fullName>
        <ecNumber evidence="5">2.4.1.-</ecNumber>
    </recommendedName>
</protein>
<evidence type="ECO:0000256" key="5">
    <source>
        <dbReference type="RuleBase" id="RU362057"/>
    </source>
</evidence>
<evidence type="ECO:0000256" key="1">
    <source>
        <dbReference type="ARBA" id="ARBA00009995"/>
    </source>
</evidence>
<dbReference type="InterPro" id="IPR035595">
    <property type="entry name" value="UDP_glycos_trans_CS"/>
</dbReference>
<dbReference type="PANTHER" id="PTHR48047">
    <property type="entry name" value="GLYCOSYLTRANSFERASE"/>
    <property type="match status" value="1"/>
</dbReference>
<dbReference type="Gene3D" id="3.40.50.2000">
    <property type="entry name" value="Glycogen Phosphorylase B"/>
    <property type="match status" value="2"/>
</dbReference>
<evidence type="ECO:0000313" key="6">
    <source>
        <dbReference type="EMBL" id="QNT13160.1"/>
    </source>
</evidence>
<accession>A0A7H1JNH2</accession>
<name>A0A7H1JNH2_CROXC</name>
<dbReference type="CDD" id="cd03784">
    <property type="entry name" value="GT1_Gtf-like"/>
    <property type="match status" value="1"/>
</dbReference>
<proteinExistence type="evidence at transcript level"/>
<dbReference type="InterPro" id="IPR002213">
    <property type="entry name" value="UDP_glucos_trans"/>
</dbReference>
<sequence>MASETSPTLHILFFPLMAPSHMLPVHDMAKLFAARSGVNCTFLTTHGNAHLVKPHPAIKLQLIPFPPDSGLPAGCENQSTVPCQDLEPNFFAALSKLRQPFDVVLRELHPDCVITDAFFPWTYDIAAELDIPRLVFHVSNNFSRCAFDALDRHKVFQDLPSEEESFVIPGLPHRIEMLKTYMPDPREMHPVFFELIPQMMEAEPKSYGVVTNSVYELEPDYVDYSRNVIGRKTWCFGPVSLCNSRGDVGVATNPTCLNWLDSMSPRSVVYVSFGSLSHFSKSQLTEIALGLEASDQPFLWVLREADEEWMIDGYEQRTKGKGLIIRGWAPQVQILNHKAIGGFVTHCGWNSSLEGICAGLPLVTWPLFAEQFFNERFILDVLKIGVAVGIKEHTIKHVERPVIEAGKVEKAVRLLMGDGEETVERWGRVRELGEMAKKAVEIDGSSYNDMESLIKELKESQKTK</sequence>
<dbReference type="EMBL" id="MT386071">
    <property type="protein sequence ID" value="QNT13160.1"/>
    <property type="molecule type" value="mRNA"/>
</dbReference>
<keyword evidence="2 4" id="KW-0328">Glycosyltransferase</keyword>
<dbReference type="SUPFAM" id="SSF53756">
    <property type="entry name" value="UDP-Glycosyltransferase/glycogen phosphorylase"/>
    <property type="match status" value="1"/>
</dbReference>
<keyword evidence="3 4" id="KW-0808">Transferase</keyword>
<evidence type="ECO:0000256" key="2">
    <source>
        <dbReference type="ARBA" id="ARBA00022676"/>
    </source>
</evidence>
<dbReference type="EC" id="2.4.1.-" evidence="5"/>
<dbReference type="AlphaFoldDB" id="A0A7H1JNH2"/>
<dbReference type="PANTHER" id="PTHR48047:SF45">
    <property type="entry name" value="SCOPOLETIN GLUCOSYLTRANSFERASE-LIKE"/>
    <property type="match status" value="1"/>
</dbReference>
<reference evidence="6" key="1">
    <citation type="journal article" date="2020" name="Plant Physiol.">
        <title>Complete Biosynthesis of the Anti-Diabetic Plant Metabolite Montbretin A.</title>
        <authorList>
            <person name="Irmisch S."/>
            <person name="Jancsik S."/>
            <person name="Man Saint Yuen M."/>
            <person name="Madilao L.L."/>
            <person name="Bohlmann J."/>
        </authorList>
    </citation>
    <scope>NUCLEOTIDE SEQUENCE</scope>
</reference>
<evidence type="ECO:0000256" key="4">
    <source>
        <dbReference type="RuleBase" id="RU003718"/>
    </source>
</evidence>